<name>F0YPG7_AURAN</name>
<keyword evidence="2" id="KW-0472">Membrane</keyword>
<keyword evidence="2" id="KW-0812">Transmembrane</keyword>
<evidence type="ECO:0000256" key="1">
    <source>
        <dbReference type="SAM" id="MobiDB-lite"/>
    </source>
</evidence>
<feature type="transmembrane region" description="Helical" evidence="2">
    <location>
        <begin position="631"/>
        <end position="650"/>
    </location>
</feature>
<dbReference type="Proteomes" id="UP000002729">
    <property type="component" value="Unassembled WGS sequence"/>
</dbReference>
<proteinExistence type="predicted"/>
<dbReference type="GeneID" id="20226770"/>
<dbReference type="EMBL" id="GL833225">
    <property type="protein sequence ID" value="EGB02992.1"/>
    <property type="molecule type" value="Genomic_DNA"/>
</dbReference>
<organism evidence="4">
    <name type="scientific">Aureococcus anophagefferens</name>
    <name type="common">Harmful bloom alga</name>
    <dbReference type="NCBI Taxonomy" id="44056"/>
    <lineage>
        <taxon>Eukaryota</taxon>
        <taxon>Sar</taxon>
        <taxon>Stramenopiles</taxon>
        <taxon>Ochrophyta</taxon>
        <taxon>Pelagophyceae</taxon>
        <taxon>Pelagomonadales</taxon>
        <taxon>Pelagomonadaceae</taxon>
        <taxon>Aureococcus</taxon>
    </lineage>
</organism>
<dbReference type="RefSeq" id="XP_009042309.1">
    <property type="nucleotide sequence ID" value="XM_009044061.1"/>
</dbReference>
<dbReference type="InParanoid" id="F0YPG7"/>
<evidence type="ECO:0000313" key="4">
    <source>
        <dbReference type="Proteomes" id="UP000002729"/>
    </source>
</evidence>
<feature type="transmembrane region" description="Helical" evidence="2">
    <location>
        <begin position="581"/>
        <end position="603"/>
    </location>
</feature>
<accession>F0YPG7</accession>
<feature type="compositionally biased region" description="Low complexity" evidence="1">
    <location>
        <begin position="467"/>
        <end position="487"/>
    </location>
</feature>
<evidence type="ECO:0000313" key="3">
    <source>
        <dbReference type="EMBL" id="EGB02992.1"/>
    </source>
</evidence>
<gene>
    <name evidence="3" type="ORF">AURANDRAFT_68387</name>
</gene>
<feature type="transmembrane region" description="Helical" evidence="2">
    <location>
        <begin position="858"/>
        <end position="876"/>
    </location>
</feature>
<reference evidence="3 4" key="1">
    <citation type="journal article" date="2011" name="Proc. Natl. Acad. Sci. U.S.A.">
        <title>Niche of harmful alga Aureococcus anophagefferens revealed through ecogenomics.</title>
        <authorList>
            <person name="Gobler C.J."/>
            <person name="Berry D.L."/>
            <person name="Dyhrman S.T."/>
            <person name="Wilhelm S.W."/>
            <person name="Salamov A."/>
            <person name="Lobanov A.V."/>
            <person name="Zhang Y."/>
            <person name="Collier J.L."/>
            <person name="Wurch L.L."/>
            <person name="Kustka A.B."/>
            <person name="Dill B.D."/>
            <person name="Shah M."/>
            <person name="VerBerkmoes N.C."/>
            <person name="Kuo A."/>
            <person name="Terry A."/>
            <person name="Pangilinan J."/>
            <person name="Lindquist E.A."/>
            <person name="Lucas S."/>
            <person name="Paulsen I.T."/>
            <person name="Hattenrath-Lehmann T.K."/>
            <person name="Talmage S.C."/>
            <person name="Walker E.A."/>
            <person name="Koch F."/>
            <person name="Burson A.M."/>
            <person name="Marcoval M.A."/>
            <person name="Tang Y.Z."/>
            <person name="Lecleir G.R."/>
            <person name="Coyne K.J."/>
            <person name="Berg G.M."/>
            <person name="Bertrand E.M."/>
            <person name="Saito M.A."/>
            <person name="Gladyshev V.N."/>
            <person name="Grigoriev I.V."/>
        </authorList>
    </citation>
    <scope>NUCLEOTIDE SEQUENCE [LARGE SCALE GENOMIC DNA]</scope>
    <source>
        <strain evidence="4">CCMP 1984</strain>
    </source>
</reference>
<feature type="compositionally biased region" description="Basic and acidic residues" evidence="1">
    <location>
        <begin position="448"/>
        <end position="461"/>
    </location>
</feature>
<dbReference type="AlphaFoldDB" id="F0YPG7"/>
<feature type="transmembrane region" description="Helical" evidence="2">
    <location>
        <begin position="798"/>
        <end position="822"/>
    </location>
</feature>
<keyword evidence="4" id="KW-1185">Reference proteome</keyword>
<protein>
    <submittedName>
        <fullName evidence="3">Uncharacterized protein</fullName>
    </submittedName>
</protein>
<sequence>MVACSGRVRSSPTAAWHACDGDASHDASKTELKHAIRFSMTDKGLEEHSFVESGDSGKYKLCGDCAVVVLRAMLSKSPLKCEKTGKKGTIANQTFISDVLKMTSMKDKTQSPWPTGAARTADALFAECEHDIEKEKKPAEAMDDDDEDEPRARRVTEKFVEAKADGDGDLLDKLWPMARPFLPKRTLTYNVLVVTCLVILKHNGHKVSAPWDAYFEGQEVLRWIARLYPSIGKSLYKELLGQATPKDERWDIKSKNLVFLPSYKQLKDYAGTPYTLRSVLTLGANDTIISAISTFKTAGVDPCVVAVTFDKVHVNKQSMIVYEDGEPYLLGGATRSDLQGAMLKYSDLAGKSLVPEAELADGFLTLVLSDMFKKTPHGIFVKALPIGAENAELLYAVADSAEWDDGPTFGATNPMVGALRGAAPRRASDSKPPELAAPPPPPGFDVEDPQRRASAPERASDAEAPGLRRTSAPASTRAALSAPASTRVPEASRGDALRRDISALDREVQAVLSKRSPHKRQTVMGKAWHAAVTALVEREKEEIALRAWENAIDFGSSSAGLSIYLVAAVTESRRRDIGKCIFLVVLCFTVQCVLLVSITCEFIEGPATIVAPGFQPHVNDGTLRRKWARHVAADAAAAALLSLIVWIMWVKFNGLRVYRIYWEGRRVRRWVLVFAMLAKVALPRPESVTLIFCSCFITYMLFRGDNALLSMILNVMKIQYVNRLDTEVVRIGREAPRLGCVIGDAEDLTASVARDLRKRDLPKTLTKIESASFATIRKLARVRLSQAILECVFRVCRLAFRICAFALLLTCATGGHIAHIHFRNVLWFLTLLKQRYPSESSEYLHVFIVDSPKTDVKYSVIVWIMVAAVACLARLGRLCCKTCCKRVGKGPCQAVARALSLRRERSATTTRESPEALDLELAPARRARAPTLGAMDDC</sequence>
<evidence type="ECO:0000256" key="2">
    <source>
        <dbReference type="SAM" id="Phobius"/>
    </source>
</evidence>
<dbReference type="OrthoDB" id="236650at2759"/>
<keyword evidence="2" id="KW-1133">Transmembrane helix</keyword>
<feature type="region of interest" description="Disordered" evidence="1">
    <location>
        <begin position="422"/>
        <end position="494"/>
    </location>
</feature>
<dbReference type="KEGG" id="aaf:AURANDRAFT_68387"/>